<evidence type="ECO:0000259" key="4">
    <source>
        <dbReference type="PROSITE" id="PS50111"/>
    </source>
</evidence>
<organism evidence="5 6">
    <name type="scientific">Allorhizobium borbori</name>
    <dbReference type="NCBI Taxonomy" id="485907"/>
    <lineage>
        <taxon>Bacteria</taxon>
        <taxon>Pseudomonadati</taxon>
        <taxon>Pseudomonadota</taxon>
        <taxon>Alphaproteobacteria</taxon>
        <taxon>Hyphomicrobiales</taxon>
        <taxon>Rhizobiaceae</taxon>
        <taxon>Rhizobium/Agrobacterium group</taxon>
        <taxon>Allorhizobium</taxon>
    </lineage>
</organism>
<dbReference type="SUPFAM" id="SSF58104">
    <property type="entry name" value="Methyl-accepting chemotaxis protein (MCP) signaling domain"/>
    <property type="match status" value="1"/>
</dbReference>
<dbReference type="EMBL" id="JACIDU010000015">
    <property type="protein sequence ID" value="MBB4104921.1"/>
    <property type="molecule type" value="Genomic_DNA"/>
</dbReference>
<name>A0A7W6K4A1_9HYPH</name>
<evidence type="ECO:0000313" key="6">
    <source>
        <dbReference type="Proteomes" id="UP000584824"/>
    </source>
</evidence>
<dbReference type="Proteomes" id="UP000584824">
    <property type="component" value="Unassembled WGS sequence"/>
</dbReference>
<comment type="similarity">
    <text evidence="2">Belongs to the methyl-accepting chemotaxis (MCP) protein family.</text>
</comment>
<dbReference type="GO" id="GO:0004888">
    <property type="term" value="F:transmembrane signaling receptor activity"/>
    <property type="evidence" value="ECO:0007669"/>
    <property type="project" value="InterPro"/>
</dbReference>
<dbReference type="GO" id="GO:0016020">
    <property type="term" value="C:membrane"/>
    <property type="evidence" value="ECO:0007669"/>
    <property type="project" value="InterPro"/>
</dbReference>
<reference evidence="5 6" key="1">
    <citation type="submission" date="2020-08" db="EMBL/GenBank/DDBJ databases">
        <title>Genomic Encyclopedia of Type Strains, Phase IV (KMG-IV): sequencing the most valuable type-strain genomes for metagenomic binning, comparative biology and taxonomic classification.</title>
        <authorList>
            <person name="Goeker M."/>
        </authorList>
    </citation>
    <scope>NUCLEOTIDE SEQUENCE [LARGE SCALE GENOMIC DNA]</scope>
    <source>
        <strain evidence="5 6">DSM 26385</strain>
    </source>
</reference>
<protein>
    <recommendedName>
        <fullName evidence="4">Methyl-accepting transducer domain-containing protein</fullName>
    </recommendedName>
</protein>
<keyword evidence="1 3" id="KW-0807">Transducer</keyword>
<gene>
    <name evidence="5" type="ORF">GGQ66_003503</name>
</gene>
<dbReference type="Pfam" id="PF00015">
    <property type="entry name" value="MCPsignal"/>
    <property type="match status" value="1"/>
</dbReference>
<dbReference type="RefSeq" id="WP_183793985.1">
    <property type="nucleotide sequence ID" value="NZ_JACIDU010000015.1"/>
</dbReference>
<keyword evidence="6" id="KW-1185">Reference proteome</keyword>
<comment type="caution">
    <text evidence="5">The sequence shown here is derived from an EMBL/GenBank/DDBJ whole genome shotgun (WGS) entry which is preliminary data.</text>
</comment>
<dbReference type="PANTHER" id="PTHR32089">
    <property type="entry name" value="METHYL-ACCEPTING CHEMOTAXIS PROTEIN MCPB"/>
    <property type="match status" value="1"/>
</dbReference>
<accession>A0A7W6K4A1</accession>
<dbReference type="InterPro" id="IPR004090">
    <property type="entry name" value="Chemotax_Me-accpt_rcpt"/>
</dbReference>
<dbReference type="PROSITE" id="PS50111">
    <property type="entry name" value="CHEMOTAXIS_TRANSDUC_2"/>
    <property type="match status" value="1"/>
</dbReference>
<evidence type="ECO:0000313" key="5">
    <source>
        <dbReference type="EMBL" id="MBB4104921.1"/>
    </source>
</evidence>
<proteinExistence type="inferred from homology"/>
<feature type="domain" description="Methyl-accepting transducer" evidence="4">
    <location>
        <begin position="1"/>
        <end position="101"/>
    </location>
</feature>
<dbReference type="Gene3D" id="3.30.450.20">
    <property type="entry name" value="PAS domain"/>
    <property type="match status" value="1"/>
</dbReference>
<evidence type="ECO:0000256" key="3">
    <source>
        <dbReference type="PROSITE-ProRule" id="PRU00284"/>
    </source>
</evidence>
<sequence>MSAATVSISDISSKSEEVRDIAVGKVSEIRAINRRMRMLALNALIEAARAGEAGRGFAVVSQEVRNISEEVEILSKALEAELAEEIDAMSHLARVMNESSNGQRLVDLALNAIEIADRNLYERTCDVRWWATDSAFVTALAEPGNEAFAFAAERLETILRAYTAYTDLWLCDTSGKVVASARRGQFAVTGESVNDRSWFRRGLSLSTGDDFHAEDVSREPLLGDAIVATYTTPVRVGGRANGKPLGLLAIHFDWQAQSDLIVKGVRLTDDERRNSRVLITDRNNRVIAASDGMGILTERIEGMAHGPQGWALSKHGRLIAHHTTPGYETYEGLGWRGVIIQTPE</sequence>
<evidence type="ECO:0000256" key="2">
    <source>
        <dbReference type="ARBA" id="ARBA00029447"/>
    </source>
</evidence>
<dbReference type="PRINTS" id="PR00260">
    <property type="entry name" value="CHEMTRNSDUCR"/>
</dbReference>
<dbReference type="Gene3D" id="1.10.287.950">
    <property type="entry name" value="Methyl-accepting chemotaxis protein"/>
    <property type="match status" value="1"/>
</dbReference>
<dbReference type="GO" id="GO:0006935">
    <property type="term" value="P:chemotaxis"/>
    <property type="evidence" value="ECO:0007669"/>
    <property type="project" value="InterPro"/>
</dbReference>
<dbReference type="AlphaFoldDB" id="A0A7W6K4A1"/>
<dbReference type="PANTHER" id="PTHR32089:SF112">
    <property type="entry name" value="LYSOZYME-LIKE PROTEIN-RELATED"/>
    <property type="match status" value="1"/>
</dbReference>
<dbReference type="GO" id="GO:0007165">
    <property type="term" value="P:signal transduction"/>
    <property type="evidence" value="ECO:0007669"/>
    <property type="project" value="UniProtKB-KW"/>
</dbReference>
<dbReference type="InterPro" id="IPR004089">
    <property type="entry name" value="MCPsignal_dom"/>
</dbReference>
<evidence type="ECO:0000256" key="1">
    <source>
        <dbReference type="ARBA" id="ARBA00023224"/>
    </source>
</evidence>